<protein>
    <submittedName>
        <fullName evidence="1">Nicotinate-nucleotide pyrophosphorylase</fullName>
    </submittedName>
</protein>
<dbReference type="GeneID" id="41900701"/>
<dbReference type="KEGG" id="vg:41900701"/>
<dbReference type="EMBL" id="KJ755191">
    <property type="protein sequence ID" value="AJP09065.1"/>
    <property type="molecule type" value="Genomic_DNA"/>
</dbReference>
<proteinExistence type="predicted"/>
<dbReference type="RefSeq" id="YP_009701565.1">
    <property type="nucleotide sequence ID" value="NC_044938.1"/>
</dbReference>
<sequence>MNDDNEFTSEEPVLDFAHFFTKIKPELRRVYREYHEFSFKNVTEYIQTHHPSVSWPRSNEEWFDVLESAMQIGDKLQDKTAISRTVLGLCCKYNYKMTDGAEYEMFHYYMDQPCTLVRREAVDECISCGIPTDTQTSCKKVVCDVCHDVIQCASCRRRVKSKQ</sequence>
<reference evidence="2" key="1">
    <citation type="submission" date="2014-04" db="EMBL/GenBank/DDBJ databases">
        <authorList>
            <person name="Wei Y."/>
            <person name="Huang G."/>
            <person name="Cheng X."/>
        </authorList>
    </citation>
    <scope>NUCLEOTIDE SEQUENCE [LARGE SCALE GENOMIC DNA]</scope>
</reference>
<evidence type="ECO:0000313" key="1">
    <source>
        <dbReference type="EMBL" id="AJP09065.1"/>
    </source>
</evidence>
<dbReference type="Proteomes" id="UP000232922">
    <property type="component" value="Genome"/>
</dbReference>
<evidence type="ECO:0000313" key="2">
    <source>
        <dbReference type="Proteomes" id="UP000232922"/>
    </source>
</evidence>
<name>A0A171PVJ0_9VIRU</name>
<organism evidence="1 2">
    <name type="scientific">Heliothis virescens ascovirus 3f</name>
    <dbReference type="NCBI Taxonomy" id="328614"/>
    <lineage>
        <taxon>Viruses</taxon>
        <taxon>Varidnaviria</taxon>
        <taxon>Bamfordvirae</taxon>
        <taxon>Nucleocytoviricota</taxon>
        <taxon>Megaviricetes</taxon>
        <taxon>Pimascovirales</taxon>
        <taxon>Pimascovirales incertae sedis</taxon>
        <taxon>Ascoviridae</taxon>
        <taxon>Ascovirus</taxon>
        <taxon>Ascovirus hvav3a</taxon>
    </lineage>
</organism>
<accession>A0A171PVJ0</accession>